<evidence type="ECO:0000313" key="4">
    <source>
        <dbReference type="Proteomes" id="UP000823597"/>
    </source>
</evidence>
<evidence type="ECO:0008006" key="5">
    <source>
        <dbReference type="Google" id="ProtNLM"/>
    </source>
</evidence>
<comment type="caution">
    <text evidence="3">The sequence shown here is derived from an EMBL/GenBank/DDBJ whole genome shotgun (WGS) entry which is preliminary data.</text>
</comment>
<keyword evidence="1" id="KW-1133">Transmembrane helix</keyword>
<reference evidence="3" key="1">
    <citation type="submission" date="2020-10" db="EMBL/GenBank/DDBJ databases">
        <authorList>
            <person name="Gilroy R."/>
        </authorList>
    </citation>
    <scope>NUCLEOTIDE SEQUENCE</scope>
    <source>
        <strain evidence="3">10037</strain>
    </source>
</reference>
<dbReference type="EMBL" id="JADIME010000085">
    <property type="protein sequence ID" value="MBO8465971.1"/>
    <property type="molecule type" value="Genomic_DNA"/>
</dbReference>
<sequence length="346" mass="39620">MKRIRTFFLCMAVVPCIVSCAEEYYYVKTDFTGNGKIGRTVYFTDSLQSVRFQEAGWDVDTAASLPGGEVDYKCVAMNSADGIGDLYPFFVHTGVEERMDKKFKWFVTEFRYSAVFPECDWLPVGMDGFMNEQERNIWLRGDGMEPVSGYELMYRLDDINDKFMNWYAYSFFEYDCNLFMEYMEKSQADSLVKYKEAVYSEIRDDFGSIMDELTPECFAGVADRYFGGNYYGCLYGANKAAMDERYESDVEKMNGYFKDYWYFTVDMPGRIVETDAKLHDSSSATWYIYPIRMLDAPLAIEAVSVKTNLWACIVTAIAIVGVGGLIALLCGVPARMSASQRAHVLR</sequence>
<accession>A0A9D9I6K0</accession>
<evidence type="ECO:0000256" key="1">
    <source>
        <dbReference type="SAM" id="Phobius"/>
    </source>
</evidence>
<keyword evidence="1" id="KW-0472">Membrane</keyword>
<dbReference type="Proteomes" id="UP000823597">
    <property type="component" value="Unassembled WGS sequence"/>
</dbReference>
<feature type="transmembrane region" description="Helical" evidence="1">
    <location>
        <begin position="308"/>
        <end position="332"/>
    </location>
</feature>
<evidence type="ECO:0000256" key="2">
    <source>
        <dbReference type="SAM" id="SignalP"/>
    </source>
</evidence>
<keyword evidence="2" id="KW-0732">Signal</keyword>
<gene>
    <name evidence="3" type="ORF">IAB93_08275</name>
</gene>
<name>A0A9D9I6K0_9BACT</name>
<feature type="chain" id="PRO_5039528473" description="Transmembrane protein" evidence="2">
    <location>
        <begin position="22"/>
        <end position="346"/>
    </location>
</feature>
<protein>
    <recommendedName>
        <fullName evidence="5">Transmembrane protein</fullName>
    </recommendedName>
</protein>
<proteinExistence type="predicted"/>
<feature type="signal peptide" evidence="2">
    <location>
        <begin position="1"/>
        <end position="21"/>
    </location>
</feature>
<organism evidence="3 4">
    <name type="scientific">Candidatus Merdivivens pullistercoris</name>
    <dbReference type="NCBI Taxonomy" id="2840873"/>
    <lineage>
        <taxon>Bacteria</taxon>
        <taxon>Pseudomonadati</taxon>
        <taxon>Bacteroidota</taxon>
        <taxon>Bacteroidia</taxon>
        <taxon>Bacteroidales</taxon>
        <taxon>Muribaculaceae</taxon>
        <taxon>Muribaculaceae incertae sedis</taxon>
        <taxon>Candidatus Merdivivens</taxon>
    </lineage>
</organism>
<dbReference type="AlphaFoldDB" id="A0A9D9I6K0"/>
<evidence type="ECO:0000313" key="3">
    <source>
        <dbReference type="EMBL" id="MBO8465971.1"/>
    </source>
</evidence>
<reference evidence="3" key="2">
    <citation type="journal article" date="2021" name="PeerJ">
        <title>Extensive microbial diversity within the chicken gut microbiome revealed by metagenomics and culture.</title>
        <authorList>
            <person name="Gilroy R."/>
            <person name="Ravi A."/>
            <person name="Getino M."/>
            <person name="Pursley I."/>
            <person name="Horton D.L."/>
            <person name="Alikhan N.F."/>
            <person name="Baker D."/>
            <person name="Gharbi K."/>
            <person name="Hall N."/>
            <person name="Watson M."/>
            <person name="Adriaenssens E.M."/>
            <person name="Foster-Nyarko E."/>
            <person name="Jarju S."/>
            <person name="Secka A."/>
            <person name="Antonio M."/>
            <person name="Oren A."/>
            <person name="Chaudhuri R.R."/>
            <person name="La Ragione R."/>
            <person name="Hildebrand F."/>
            <person name="Pallen M.J."/>
        </authorList>
    </citation>
    <scope>NUCLEOTIDE SEQUENCE</scope>
    <source>
        <strain evidence="3">10037</strain>
    </source>
</reference>
<keyword evidence="1" id="KW-0812">Transmembrane</keyword>